<dbReference type="VEuPathDB" id="FungiDB:TEQG_08069"/>
<name>F2Q4H0_TRIEC</name>
<dbReference type="EMBL" id="DS995793">
    <property type="protein sequence ID" value="EGE09038.1"/>
    <property type="molecule type" value="Genomic_DNA"/>
</dbReference>
<evidence type="ECO:0000313" key="1">
    <source>
        <dbReference type="EMBL" id="EGE09038.1"/>
    </source>
</evidence>
<keyword evidence="2" id="KW-1185">Reference proteome</keyword>
<gene>
    <name evidence="1" type="ORF">TEQG_08069</name>
</gene>
<dbReference type="AlphaFoldDB" id="F2Q4H0"/>
<protein>
    <submittedName>
        <fullName evidence="1">Uncharacterized protein</fullName>
    </submittedName>
</protein>
<dbReference type="Proteomes" id="UP000009169">
    <property type="component" value="Unassembled WGS sequence"/>
</dbReference>
<reference evidence="2" key="1">
    <citation type="journal article" date="2012" name="MBio">
        <title>Comparative genome analysis of Trichophyton rubrum and related dermatophytes reveals candidate genes involved in infection.</title>
        <authorList>
            <person name="Martinez D.A."/>
            <person name="Oliver B.G."/>
            <person name="Graeser Y."/>
            <person name="Goldberg J.M."/>
            <person name="Li W."/>
            <person name="Martinez-Rossi N.M."/>
            <person name="Monod M."/>
            <person name="Shelest E."/>
            <person name="Barton R.C."/>
            <person name="Birch E."/>
            <person name="Brakhage A.A."/>
            <person name="Chen Z."/>
            <person name="Gurr S.J."/>
            <person name="Heiman D."/>
            <person name="Heitman J."/>
            <person name="Kosti I."/>
            <person name="Rossi A."/>
            <person name="Saif S."/>
            <person name="Samalova M."/>
            <person name="Saunders C.W."/>
            <person name="Shea T."/>
            <person name="Summerbell R.C."/>
            <person name="Xu J."/>
            <person name="Young S."/>
            <person name="Zeng Q."/>
            <person name="Birren B.W."/>
            <person name="Cuomo C.A."/>
            <person name="White T.C."/>
        </authorList>
    </citation>
    <scope>NUCLEOTIDE SEQUENCE [LARGE SCALE GENOMIC DNA]</scope>
    <source>
        <strain evidence="2">ATCC MYA-4606 / CBS 127.97</strain>
    </source>
</reference>
<proteinExistence type="predicted"/>
<sequence length="72" mass="8111">MDPKSLLCFLNPPAEVQQIKPREIRLLPSLYAGGEPTLALPRACFCLLANSFADTLIRALSYHHVVEFEPRM</sequence>
<accession>F2Q4H0</accession>
<dbReference type="HOGENOM" id="CLU_2724007_0_0_1"/>
<evidence type="ECO:0000313" key="2">
    <source>
        <dbReference type="Proteomes" id="UP000009169"/>
    </source>
</evidence>
<organism evidence="1 2">
    <name type="scientific">Trichophyton equinum (strain ATCC MYA-4606 / CBS 127.97)</name>
    <name type="common">Horse ringworm fungus</name>
    <dbReference type="NCBI Taxonomy" id="559882"/>
    <lineage>
        <taxon>Eukaryota</taxon>
        <taxon>Fungi</taxon>
        <taxon>Dikarya</taxon>
        <taxon>Ascomycota</taxon>
        <taxon>Pezizomycotina</taxon>
        <taxon>Eurotiomycetes</taxon>
        <taxon>Eurotiomycetidae</taxon>
        <taxon>Onygenales</taxon>
        <taxon>Arthrodermataceae</taxon>
        <taxon>Trichophyton</taxon>
    </lineage>
</organism>